<proteinExistence type="predicted"/>
<gene>
    <name evidence="1" type="ORF">SAMN04488503_2682</name>
</gene>
<name>A0A239BMN1_9BACT</name>
<dbReference type="AlphaFoldDB" id="A0A239BMN1"/>
<organism evidence="1 2">
    <name type="scientific">Humidesulfovibrio mexicanus</name>
    <dbReference type="NCBI Taxonomy" id="147047"/>
    <lineage>
        <taxon>Bacteria</taxon>
        <taxon>Pseudomonadati</taxon>
        <taxon>Thermodesulfobacteriota</taxon>
        <taxon>Desulfovibrionia</taxon>
        <taxon>Desulfovibrionales</taxon>
        <taxon>Desulfovibrionaceae</taxon>
        <taxon>Humidesulfovibrio</taxon>
    </lineage>
</organism>
<dbReference type="RefSeq" id="WP_089274882.1">
    <property type="nucleotide sequence ID" value="NZ_FZOC01000005.1"/>
</dbReference>
<dbReference type="EMBL" id="FZOC01000005">
    <property type="protein sequence ID" value="SNS08879.1"/>
    <property type="molecule type" value="Genomic_DNA"/>
</dbReference>
<evidence type="ECO:0000313" key="1">
    <source>
        <dbReference type="EMBL" id="SNS08879.1"/>
    </source>
</evidence>
<keyword evidence="2" id="KW-1185">Reference proteome</keyword>
<dbReference type="OrthoDB" id="5458931at2"/>
<dbReference type="Proteomes" id="UP000198324">
    <property type="component" value="Unassembled WGS sequence"/>
</dbReference>
<sequence length="158" mass="17922">MNIEWVITKKRGNFRPVLRYTVTLTEFERELGVPMVRIASQIPKPPDASWDYCWPGQNERGQWSPAEFHQLATPAHKTGELTEVLRLPWREGNAYPEVEASFQALRQAFERALEAAAASAPLQLRGDLETTRETRRAIAPAFAAERLLRLVNPEAARG</sequence>
<protein>
    <submittedName>
        <fullName evidence="1">Uncharacterized protein</fullName>
    </submittedName>
</protein>
<reference evidence="1 2" key="1">
    <citation type="submission" date="2017-06" db="EMBL/GenBank/DDBJ databases">
        <authorList>
            <person name="Kim H.J."/>
            <person name="Triplett B.A."/>
        </authorList>
    </citation>
    <scope>NUCLEOTIDE SEQUENCE [LARGE SCALE GENOMIC DNA]</scope>
    <source>
        <strain evidence="1 2">DSM 13116</strain>
    </source>
</reference>
<accession>A0A239BMN1</accession>
<evidence type="ECO:0000313" key="2">
    <source>
        <dbReference type="Proteomes" id="UP000198324"/>
    </source>
</evidence>